<dbReference type="AlphaFoldDB" id="A0A835HD16"/>
<keyword evidence="1" id="KW-0175">Coiled coil</keyword>
<accession>A0A835HD16</accession>
<organism evidence="2 3">
    <name type="scientific">Coptis chinensis</name>
    <dbReference type="NCBI Taxonomy" id="261450"/>
    <lineage>
        <taxon>Eukaryota</taxon>
        <taxon>Viridiplantae</taxon>
        <taxon>Streptophyta</taxon>
        <taxon>Embryophyta</taxon>
        <taxon>Tracheophyta</taxon>
        <taxon>Spermatophyta</taxon>
        <taxon>Magnoliopsida</taxon>
        <taxon>Ranunculales</taxon>
        <taxon>Ranunculaceae</taxon>
        <taxon>Coptidoideae</taxon>
        <taxon>Coptis</taxon>
    </lineage>
</organism>
<name>A0A835HD16_9MAGN</name>
<proteinExistence type="predicted"/>
<dbReference type="OrthoDB" id="1934939at2759"/>
<feature type="coiled-coil region" evidence="1">
    <location>
        <begin position="16"/>
        <end position="43"/>
    </location>
</feature>
<reference evidence="2 3" key="1">
    <citation type="submission" date="2020-10" db="EMBL/GenBank/DDBJ databases">
        <title>The Coptis chinensis genome and diversification of protoberbering-type alkaloids.</title>
        <authorList>
            <person name="Wang B."/>
            <person name="Shu S."/>
            <person name="Song C."/>
            <person name="Liu Y."/>
        </authorList>
    </citation>
    <scope>NUCLEOTIDE SEQUENCE [LARGE SCALE GENOMIC DNA]</scope>
    <source>
        <strain evidence="2">HL-2020</strain>
        <tissue evidence="2">Leaf</tissue>
    </source>
</reference>
<evidence type="ECO:0000313" key="3">
    <source>
        <dbReference type="Proteomes" id="UP000631114"/>
    </source>
</evidence>
<comment type="caution">
    <text evidence="2">The sequence shown here is derived from an EMBL/GenBank/DDBJ whole genome shotgun (WGS) entry which is preliminary data.</text>
</comment>
<evidence type="ECO:0000313" key="2">
    <source>
        <dbReference type="EMBL" id="KAF9595893.1"/>
    </source>
</evidence>
<dbReference type="EMBL" id="JADFTS010000007">
    <property type="protein sequence ID" value="KAF9595893.1"/>
    <property type="molecule type" value="Genomic_DNA"/>
</dbReference>
<dbReference type="Proteomes" id="UP000631114">
    <property type="component" value="Unassembled WGS sequence"/>
</dbReference>
<keyword evidence="3" id="KW-1185">Reference proteome</keyword>
<gene>
    <name evidence="2" type="ORF">IFM89_005961</name>
</gene>
<evidence type="ECO:0000256" key="1">
    <source>
        <dbReference type="SAM" id="Coils"/>
    </source>
</evidence>
<sequence>MLVEKGLNDQRMHAKVLNLEERREQARIKLDSYHRQLRKAFNKMVRGRRFQEGDLMLKEVTQATKEKRSWKAIGKLGRPLHYP</sequence>
<protein>
    <submittedName>
        <fullName evidence="2">Uncharacterized protein</fullName>
    </submittedName>
</protein>